<dbReference type="PROSITE" id="PS50111">
    <property type="entry name" value="CHEMOTAXIS_TRANSDUC_2"/>
    <property type="match status" value="1"/>
</dbReference>
<dbReference type="InterPro" id="IPR004089">
    <property type="entry name" value="MCPsignal_dom"/>
</dbReference>
<keyword evidence="11" id="KW-1185">Reference proteome</keyword>
<keyword evidence="3" id="KW-1133">Transmembrane helix</keyword>
<keyword evidence="2" id="KW-0812">Transmembrane</keyword>
<dbReference type="PROSITE" id="PS50885">
    <property type="entry name" value="HAMP"/>
    <property type="match status" value="1"/>
</dbReference>
<dbReference type="PANTHER" id="PTHR32089:SF119">
    <property type="entry name" value="METHYL-ACCEPTING CHEMOTAXIS PROTEIN CTPL"/>
    <property type="match status" value="1"/>
</dbReference>
<evidence type="ECO:0000256" key="1">
    <source>
        <dbReference type="ARBA" id="ARBA00004141"/>
    </source>
</evidence>
<keyword evidence="4" id="KW-0472">Membrane</keyword>
<dbReference type="Gene3D" id="1.10.287.950">
    <property type="entry name" value="Methyl-accepting chemotaxis protein"/>
    <property type="match status" value="1"/>
</dbReference>
<evidence type="ECO:0000313" key="10">
    <source>
        <dbReference type="EMBL" id="QIR08017.1"/>
    </source>
</evidence>
<evidence type="ECO:0000256" key="2">
    <source>
        <dbReference type="ARBA" id="ARBA00022692"/>
    </source>
</evidence>
<geneLocation type="plasmid" evidence="10 11">
    <name>pM138.1</name>
</geneLocation>
<name>A0ABX6K933_SALCS</name>
<evidence type="ECO:0000256" key="7">
    <source>
        <dbReference type="PROSITE-ProRule" id="PRU00284"/>
    </source>
</evidence>
<keyword evidence="5 7" id="KW-0807">Transducer</keyword>
<sequence>MSVRQRLLIAFSLFIASTIGLGSLSLWISSRSAQASSEYVNQQLPEVWALLALERDHRNLVNLSQKIKAQLLFWNEIQPQFEQLHQNYQQSWQALSHSPSLATWRAKHQADKQAFDDYLAQLEKTIADKSFYDAGRLVDFDMYPAVDPMLLAINEKLTERQAHAKHSASGLITFLNQQAHTVYIGCGATLLLALILMTWLRKTVVVRLDHIANALTDIDQRSDLSTRLSDRYSDEVSAVARASNNLLDKFSHFVTDIQSRTAELDGQSDTLDTQSKQVAQINQQTRRQVDDVAQSLSVMESATTEIASAIHDTREYISKVSHDNDEIQQQMRATDAAIAHSVGIVEDVSSTMATLKQTSEQIAGVMDVIEGIAEQTNLLALNAAIEAARAGEHGRGFAVVADEVRGLSQRTAQSTGDIRNWINDLLGQVDTASSLLTETQTASASNQQASIRLQGFLSDMHATFQGLEQLSAEVEAALASQHKEIEHLTAGRRALKQGSQSLTEAINTTSDVSGQLSHQSSALTTLTDQFQT</sequence>
<comment type="similarity">
    <text evidence="6">Belongs to the methyl-accepting chemotaxis (MCP) protein family.</text>
</comment>
<accession>A0ABX6K933</accession>
<reference evidence="10 11" key="1">
    <citation type="submission" date="2020-03" db="EMBL/GenBank/DDBJ databases">
        <title>Genome mining reveals the biosynthetic pathways of PHA and ectoines of the halophilic strain Salinivibrio costicola M318 isolated from fermented shrimp paste.</title>
        <authorList>
            <person name="Doan T.V."/>
            <person name="Tran L.T."/>
            <person name="Trieu T.A."/>
            <person name="Nguyen Q.V."/>
            <person name="Quach T.N."/>
            <person name="Phi T.Q."/>
            <person name="Kumar S."/>
        </authorList>
    </citation>
    <scope>NUCLEOTIDE SEQUENCE [LARGE SCALE GENOMIC DNA]</scope>
    <source>
        <strain evidence="10 11">M318</strain>
        <plasmid evidence="10 11">pM138.1</plasmid>
    </source>
</reference>
<feature type="domain" description="Methyl-accepting transducer" evidence="8">
    <location>
        <begin position="260"/>
        <end position="496"/>
    </location>
</feature>
<evidence type="ECO:0000256" key="3">
    <source>
        <dbReference type="ARBA" id="ARBA00022989"/>
    </source>
</evidence>
<dbReference type="InterPro" id="IPR003660">
    <property type="entry name" value="HAMP_dom"/>
</dbReference>
<dbReference type="PANTHER" id="PTHR32089">
    <property type="entry name" value="METHYL-ACCEPTING CHEMOTAXIS PROTEIN MCPB"/>
    <property type="match status" value="1"/>
</dbReference>
<dbReference type="RefSeq" id="WP_167315463.1">
    <property type="nucleotide sequence ID" value="NZ_CP050268.1"/>
</dbReference>
<evidence type="ECO:0000259" key="8">
    <source>
        <dbReference type="PROSITE" id="PS50111"/>
    </source>
</evidence>
<dbReference type="EMBL" id="CP050268">
    <property type="protein sequence ID" value="QIR08017.1"/>
    <property type="molecule type" value="Genomic_DNA"/>
</dbReference>
<evidence type="ECO:0000313" key="11">
    <source>
        <dbReference type="Proteomes" id="UP000501408"/>
    </source>
</evidence>
<dbReference type="Pfam" id="PF00015">
    <property type="entry name" value="MCPsignal"/>
    <property type="match status" value="1"/>
</dbReference>
<evidence type="ECO:0000259" key="9">
    <source>
        <dbReference type="PROSITE" id="PS50885"/>
    </source>
</evidence>
<organism evidence="10 11">
    <name type="scientific">Salinivibrio costicola</name>
    <name type="common">Vibrio costicola</name>
    <dbReference type="NCBI Taxonomy" id="51367"/>
    <lineage>
        <taxon>Bacteria</taxon>
        <taxon>Pseudomonadati</taxon>
        <taxon>Pseudomonadota</taxon>
        <taxon>Gammaproteobacteria</taxon>
        <taxon>Vibrionales</taxon>
        <taxon>Vibrionaceae</taxon>
        <taxon>Salinivibrio</taxon>
    </lineage>
</organism>
<evidence type="ECO:0000256" key="4">
    <source>
        <dbReference type="ARBA" id="ARBA00023136"/>
    </source>
</evidence>
<protein>
    <submittedName>
        <fullName evidence="10">Methyl-accepting chemotaxis protein</fullName>
    </submittedName>
</protein>
<dbReference type="Proteomes" id="UP000501408">
    <property type="component" value="Plasmid pM138.1"/>
</dbReference>
<dbReference type="PRINTS" id="PR00260">
    <property type="entry name" value="CHEMTRNSDUCR"/>
</dbReference>
<comment type="subcellular location">
    <subcellularLocation>
        <location evidence="1">Membrane</location>
        <topology evidence="1">Multi-pass membrane protein</topology>
    </subcellularLocation>
</comment>
<dbReference type="SMART" id="SM00283">
    <property type="entry name" value="MA"/>
    <property type="match status" value="1"/>
</dbReference>
<proteinExistence type="inferred from homology"/>
<dbReference type="SUPFAM" id="SSF58104">
    <property type="entry name" value="Methyl-accepting chemotaxis protein (MCP) signaling domain"/>
    <property type="match status" value="1"/>
</dbReference>
<keyword evidence="10" id="KW-0614">Plasmid</keyword>
<gene>
    <name evidence="10" type="ORF">HBA18_16450</name>
</gene>
<feature type="domain" description="HAMP" evidence="9">
    <location>
        <begin position="202"/>
        <end position="255"/>
    </location>
</feature>
<dbReference type="InterPro" id="IPR004090">
    <property type="entry name" value="Chemotax_Me-accpt_rcpt"/>
</dbReference>
<evidence type="ECO:0000256" key="5">
    <source>
        <dbReference type="ARBA" id="ARBA00023224"/>
    </source>
</evidence>
<evidence type="ECO:0000256" key="6">
    <source>
        <dbReference type="ARBA" id="ARBA00029447"/>
    </source>
</evidence>